<evidence type="ECO:0000313" key="4">
    <source>
        <dbReference type="Proteomes" id="UP001354989"/>
    </source>
</evidence>
<dbReference type="EMBL" id="AP025292">
    <property type="protein sequence ID" value="BDD00227.1"/>
    <property type="molecule type" value="Genomic_DNA"/>
</dbReference>
<organism evidence="3 4">
    <name type="scientific">Persicobacter psychrovividus</name>
    <dbReference type="NCBI Taxonomy" id="387638"/>
    <lineage>
        <taxon>Bacteria</taxon>
        <taxon>Pseudomonadati</taxon>
        <taxon>Bacteroidota</taxon>
        <taxon>Cytophagia</taxon>
        <taxon>Cytophagales</taxon>
        <taxon>Persicobacteraceae</taxon>
        <taxon>Persicobacter</taxon>
    </lineage>
</organism>
<evidence type="ECO:0000256" key="1">
    <source>
        <dbReference type="ARBA" id="ARBA00044755"/>
    </source>
</evidence>
<feature type="compositionally biased region" description="Basic and acidic residues" evidence="2">
    <location>
        <begin position="122"/>
        <end position="145"/>
    </location>
</feature>
<protein>
    <recommendedName>
        <fullName evidence="5">Polymer-forming cytoskeletal protein</fullName>
    </recommendedName>
</protein>
<reference evidence="3 4" key="1">
    <citation type="submission" date="2021-12" db="EMBL/GenBank/DDBJ databases">
        <title>Genome sequencing of bacteria with rrn-lacking chromosome and rrn-plasmid.</title>
        <authorList>
            <person name="Anda M."/>
            <person name="Iwasaki W."/>
        </authorList>
    </citation>
    <scope>NUCLEOTIDE SEQUENCE [LARGE SCALE GENOMIC DNA]</scope>
    <source>
        <strain evidence="3 4">NBRC 101262</strain>
    </source>
</reference>
<dbReference type="RefSeq" id="WP_332919603.1">
    <property type="nucleotide sequence ID" value="NZ_AP025292.1"/>
</dbReference>
<comment type="similarity">
    <text evidence="1">Belongs to the bactofilin family.</text>
</comment>
<dbReference type="Pfam" id="PF04519">
    <property type="entry name" value="Bactofilin"/>
    <property type="match status" value="1"/>
</dbReference>
<evidence type="ECO:0000256" key="2">
    <source>
        <dbReference type="SAM" id="MobiDB-lite"/>
    </source>
</evidence>
<accession>A0ABM7VH15</accession>
<sequence length="145" mass="15292">MFGNKNQEKVAAVEAISNSSNHIGMGTVIRGDVETSGNIRIEGTLTGNITCKSKVVMGQSAKVDGNVIAQIAEVEGLITGRVEVSDVLVLKPTARIEGDILTNKMIVESGAQFNGSCQMSNVKKDEQSKTRSGVESKEGKISKPA</sequence>
<dbReference type="PANTHER" id="PTHR35024:SF4">
    <property type="entry name" value="POLYMER-FORMING CYTOSKELETAL PROTEIN"/>
    <property type="match status" value="1"/>
</dbReference>
<keyword evidence="4" id="KW-1185">Reference proteome</keyword>
<proteinExistence type="inferred from homology"/>
<name>A0ABM7VH15_9BACT</name>
<evidence type="ECO:0000313" key="3">
    <source>
        <dbReference type="EMBL" id="BDD00227.1"/>
    </source>
</evidence>
<dbReference type="Proteomes" id="UP001354989">
    <property type="component" value="Chromosome"/>
</dbReference>
<gene>
    <name evidence="3" type="ORF">PEPS_25070</name>
</gene>
<dbReference type="PANTHER" id="PTHR35024">
    <property type="entry name" value="HYPOTHETICAL CYTOSOLIC PROTEIN"/>
    <property type="match status" value="1"/>
</dbReference>
<dbReference type="InterPro" id="IPR007607">
    <property type="entry name" value="BacA/B"/>
</dbReference>
<evidence type="ECO:0008006" key="5">
    <source>
        <dbReference type="Google" id="ProtNLM"/>
    </source>
</evidence>
<feature type="region of interest" description="Disordered" evidence="2">
    <location>
        <begin position="118"/>
        <end position="145"/>
    </location>
</feature>